<comment type="pathway">
    <text evidence="13">Pyrimidine metabolism; UMP biosynthesis via salvage pathway; uracil from cytosine: step 1/1.</text>
</comment>
<dbReference type="SUPFAM" id="SSF53927">
    <property type="entry name" value="Cytidine deaminase-like"/>
    <property type="match status" value="1"/>
</dbReference>
<protein>
    <recommendedName>
        <fullName evidence="15">Cytosine deaminase</fullName>
        <ecNumber evidence="14">3.5.4.1</ecNumber>
    </recommendedName>
    <alternativeName>
        <fullName evidence="16">Cytosine aminohydrolase</fullName>
    </alternativeName>
</protein>
<keyword evidence="10" id="KW-0539">Nucleus</keyword>
<evidence type="ECO:0000256" key="5">
    <source>
        <dbReference type="ARBA" id="ARBA00011738"/>
    </source>
</evidence>
<evidence type="ECO:0000313" key="18">
    <source>
        <dbReference type="EMBL" id="KIJ41963.1"/>
    </source>
</evidence>
<dbReference type="EC" id="3.5.4.1" evidence="14"/>
<evidence type="ECO:0000256" key="9">
    <source>
        <dbReference type="ARBA" id="ARBA00022833"/>
    </source>
</evidence>
<evidence type="ECO:0000256" key="8">
    <source>
        <dbReference type="ARBA" id="ARBA00022801"/>
    </source>
</evidence>
<evidence type="ECO:0000256" key="3">
    <source>
        <dbReference type="ARBA" id="ARBA00004496"/>
    </source>
</evidence>
<dbReference type="PANTHER" id="PTHR11079:SF190">
    <property type="entry name" value="CYTOSINE DEAMINASE"/>
    <property type="match status" value="1"/>
</dbReference>
<organism evidence="18 19">
    <name type="scientific">Sphaerobolus stellatus (strain SS14)</name>
    <dbReference type="NCBI Taxonomy" id="990650"/>
    <lineage>
        <taxon>Eukaryota</taxon>
        <taxon>Fungi</taxon>
        <taxon>Dikarya</taxon>
        <taxon>Basidiomycota</taxon>
        <taxon>Agaricomycotina</taxon>
        <taxon>Agaricomycetes</taxon>
        <taxon>Phallomycetidae</taxon>
        <taxon>Geastrales</taxon>
        <taxon>Sphaerobolaceae</taxon>
        <taxon>Sphaerobolus</taxon>
    </lineage>
</organism>
<dbReference type="PROSITE" id="PS51747">
    <property type="entry name" value="CYT_DCMP_DEAMINASES_2"/>
    <property type="match status" value="1"/>
</dbReference>
<dbReference type="InterPro" id="IPR002125">
    <property type="entry name" value="CMP_dCMP_dom"/>
</dbReference>
<dbReference type="Pfam" id="PF00383">
    <property type="entry name" value="dCMP_cyt_deam_1"/>
    <property type="match status" value="1"/>
</dbReference>
<evidence type="ECO:0000256" key="13">
    <source>
        <dbReference type="ARBA" id="ARBA00060700"/>
    </source>
</evidence>
<dbReference type="EMBL" id="KN837133">
    <property type="protein sequence ID" value="KIJ41963.1"/>
    <property type="molecule type" value="Genomic_DNA"/>
</dbReference>
<dbReference type="InterPro" id="IPR016193">
    <property type="entry name" value="Cytidine_deaminase-like"/>
</dbReference>
<evidence type="ECO:0000256" key="16">
    <source>
        <dbReference type="ARBA" id="ARBA00084039"/>
    </source>
</evidence>
<evidence type="ECO:0000259" key="17">
    <source>
        <dbReference type="PROSITE" id="PS51747"/>
    </source>
</evidence>
<dbReference type="GO" id="GO:0046872">
    <property type="term" value="F:metal ion binding"/>
    <property type="evidence" value="ECO:0007669"/>
    <property type="project" value="UniProtKB-KW"/>
</dbReference>
<dbReference type="GO" id="GO:0019858">
    <property type="term" value="P:cytosine metabolic process"/>
    <property type="evidence" value="ECO:0007669"/>
    <property type="project" value="TreeGrafter"/>
</dbReference>
<keyword evidence="8" id="KW-0378">Hydrolase</keyword>
<name>A0A0C9UG27_SPHS4</name>
<keyword evidence="7" id="KW-0479">Metal-binding</keyword>
<sequence length="161" mass="17214">MSSPVPPTSNPSDFDKTHIRHAILQAQIGFQEGGVPIGGALVTADGVVVGVGRNRRVQKGSAIRHGETDCLENIGRLPAKMYQGCTMFTTLSPCTMCTGAILLFGIKRVVMGENTTLVGGEQILRDAGVELVNLDLSECKDMMAKFIAAKPGVWREDIGEK</sequence>
<comment type="subunit">
    <text evidence="5">Homodimer.</text>
</comment>
<evidence type="ECO:0000256" key="7">
    <source>
        <dbReference type="ARBA" id="ARBA00022723"/>
    </source>
</evidence>
<evidence type="ECO:0000256" key="10">
    <source>
        <dbReference type="ARBA" id="ARBA00023242"/>
    </source>
</evidence>
<feature type="domain" description="CMP/dCMP-type deaminase" evidence="17">
    <location>
        <begin position="13"/>
        <end position="131"/>
    </location>
</feature>
<dbReference type="GO" id="GO:0004131">
    <property type="term" value="F:cytosine deaminase activity"/>
    <property type="evidence" value="ECO:0007669"/>
    <property type="project" value="UniProtKB-EC"/>
</dbReference>
<dbReference type="HOGENOM" id="CLU_025810_7_1_1"/>
<evidence type="ECO:0000256" key="1">
    <source>
        <dbReference type="ARBA" id="ARBA00001947"/>
    </source>
</evidence>
<dbReference type="PANTHER" id="PTHR11079">
    <property type="entry name" value="CYTOSINE DEAMINASE FAMILY MEMBER"/>
    <property type="match status" value="1"/>
</dbReference>
<dbReference type="Proteomes" id="UP000054279">
    <property type="component" value="Unassembled WGS sequence"/>
</dbReference>
<dbReference type="Gene3D" id="3.40.140.10">
    <property type="entry name" value="Cytidine Deaminase, domain 2"/>
    <property type="match status" value="1"/>
</dbReference>
<dbReference type="GO" id="GO:0005737">
    <property type="term" value="C:cytoplasm"/>
    <property type="evidence" value="ECO:0007669"/>
    <property type="project" value="UniProtKB-SubCell"/>
</dbReference>
<evidence type="ECO:0000256" key="6">
    <source>
        <dbReference type="ARBA" id="ARBA00022490"/>
    </source>
</evidence>
<gene>
    <name evidence="18" type="ORF">M422DRAFT_229472</name>
</gene>
<evidence type="ECO:0000256" key="2">
    <source>
        <dbReference type="ARBA" id="ARBA00004123"/>
    </source>
</evidence>
<dbReference type="AlphaFoldDB" id="A0A0C9UG27"/>
<dbReference type="GO" id="GO:0005634">
    <property type="term" value="C:nucleus"/>
    <property type="evidence" value="ECO:0007669"/>
    <property type="project" value="UniProtKB-SubCell"/>
</dbReference>
<evidence type="ECO:0000256" key="11">
    <source>
        <dbReference type="ARBA" id="ARBA00050113"/>
    </source>
</evidence>
<dbReference type="GO" id="GO:0008655">
    <property type="term" value="P:pyrimidine-containing compound salvage"/>
    <property type="evidence" value="ECO:0007669"/>
    <property type="project" value="TreeGrafter"/>
</dbReference>
<accession>A0A0C9UG27</accession>
<comment type="similarity">
    <text evidence="4">Belongs to the cytidine and deoxycytidylate deaminase family.</text>
</comment>
<dbReference type="OrthoDB" id="408702at2759"/>
<evidence type="ECO:0000256" key="15">
    <source>
        <dbReference type="ARBA" id="ARBA00074321"/>
    </source>
</evidence>
<proteinExistence type="inferred from homology"/>
<dbReference type="CDD" id="cd01285">
    <property type="entry name" value="nucleoside_deaminase"/>
    <property type="match status" value="1"/>
</dbReference>
<comment type="subcellular location">
    <subcellularLocation>
        <location evidence="3">Cytoplasm</location>
    </subcellularLocation>
    <subcellularLocation>
        <location evidence="2">Nucleus</location>
    </subcellularLocation>
</comment>
<comment type="catalytic activity">
    <reaction evidence="11">
        <text>cytosine + H2O + H(+) = uracil + NH4(+)</text>
        <dbReference type="Rhea" id="RHEA:20605"/>
        <dbReference type="ChEBI" id="CHEBI:15377"/>
        <dbReference type="ChEBI" id="CHEBI:15378"/>
        <dbReference type="ChEBI" id="CHEBI:16040"/>
        <dbReference type="ChEBI" id="CHEBI:17568"/>
        <dbReference type="ChEBI" id="CHEBI:28938"/>
        <dbReference type="EC" id="3.5.4.1"/>
    </reaction>
</comment>
<evidence type="ECO:0000313" key="19">
    <source>
        <dbReference type="Proteomes" id="UP000054279"/>
    </source>
</evidence>
<keyword evidence="6" id="KW-0963">Cytoplasm</keyword>
<evidence type="ECO:0000256" key="12">
    <source>
        <dbReference type="ARBA" id="ARBA00056232"/>
    </source>
</evidence>
<comment type="cofactor">
    <cofactor evidence="1">
        <name>Zn(2+)</name>
        <dbReference type="ChEBI" id="CHEBI:29105"/>
    </cofactor>
</comment>
<dbReference type="FunFam" id="3.40.140.10:FF:000016">
    <property type="entry name" value="Cytosine deaminase"/>
    <property type="match status" value="1"/>
</dbReference>
<evidence type="ECO:0000256" key="4">
    <source>
        <dbReference type="ARBA" id="ARBA00006576"/>
    </source>
</evidence>
<keyword evidence="9" id="KW-0862">Zinc</keyword>
<evidence type="ECO:0000256" key="14">
    <source>
        <dbReference type="ARBA" id="ARBA00066550"/>
    </source>
</evidence>
<keyword evidence="19" id="KW-1185">Reference proteome</keyword>
<comment type="function">
    <text evidence="12">Catalyzes the hydrolytic deamination of cytosine to uracil or 5-methylcytosine to thymine. Is involved in the pyrimidine salvage pathway, which allows the cell to utilize cytosine for pyrimidine nucleotide synthesis.</text>
</comment>
<dbReference type="GO" id="GO:0008835">
    <property type="term" value="F:diaminohydroxyphosphoribosylaminopyrimidine deaminase activity"/>
    <property type="evidence" value="ECO:0007669"/>
    <property type="project" value="TreeGrafter"/>
</dbReference>
<reference evidence="18 19" key="1">
    <citation type="submission" date="2014-06" db="EMBL/GenBank/DDBJ databases">
        <title>Evolutionary Origins and Diversification of the Mycorrhizal Mutualists.</title>
        <authorList>
            <consortium name="DOE Joint Genome Institute"/>
            <consortium name="Mycorrhizal Genomics Consortium"/>
            <person name="Kohler A."/>
            <person name="Kuo A."/>
            <person name="Nagy L.G."/>
            <person name="Floudas D."/>
            <person name="Copeland A."/>
            <person name="Barry K.W."/>
            <person name="Cichocki N."/>
            <person name="Veneault-Fourrey C."/>
            <person name="LaButti K."/>
            <person name="Lindquist E.A."/>
            <person name="Lipzen A."/>
            <person name="Lundell T."/>
            <person name="Morin E."/>
            <person name="Murat C."/>
            <person name="Riley R."/>
            <person name="Ohm R."/>
            <person name="Sun H."/>
            <person name="Tunlid A."/>
            <person name="Henrissat B."/>
            <person name="Grigoriev I.V."/>
            <person name="Hibbett D.S."/>
            <person name="Martin F."/>
        </authorList>
    </citation>
    <scope>NUCLEOTIDE SEQUENCE [LARGE SCALE GENOMIC DNA]</scope>
    <source>
        <strain evidence="18 19">SS14</strain>
    </source>
</reference>
<dbReference type="GO" id="GO:0046087">
    <property type="term" value="P:cytidine metabolic process"/>
    <property type="evidence" value="ECO:0007669"/>
    <property type="project" value="TreeGrafter"/>
</dbReference>